<reference evidence="2 3" key="1">
    <citation type="submission" date="2018-05" db="EMBL/GenBank/DDBJ databases">
        <title>Draft genome sequence of Scytalidium lignicola DSM 105466, a ubiquitous saprotrophic fungus.</title>
        <authorList>
            <person name="Buettner E."/>
            <person name="Gebauer A.M."/>
            <person name="Hofrichter M."/>
            <person name="Liers C."/>
            <person name="Kellner H."/>
        </authorList>
    </citation>
    <scope>NUCLEOTIDE SEQUENCE [LARGE SCALE GENOMIC DNA]</scope>
    <source>
        <strain evidence="2 3">DSM 105466</strain>
    </source>
</reference>
<dbReference type="EMBL" id="NCSJ02000363">
    <property type="protein sequence ID" value="RFU25110.1"/>
    <property type="molecule type" value="Genomic_DNA"/>
</dbReference>
<protein>
    <submittedName>
        <fullName evidence="2">Uncharacterized protein</fullName>
    </submittedName>
</protein>
<sequence>MRLTPMNSSVTSSPSPAPGPVRLAQAREEPRHTNKEFVSCFFSPWHIPTYQTLESTNTNKCISKTVTTPDQVAPPGHPCERQFTRNYTERIDHRAVATLSAVVEHLEEEE</sequence>
<dbReference type="Proteomes" id="UP000258309">
    <property type="component" value="Unassembled WGS sequence"/>
</dbReference>
<organism evidence="2 3">
    <name type="scientific">Scytalidium lignicola</name>
    <name type="common">Hyphomycete</name>
    <dbReference type="NCBI Taxonomy" id="5539"/>
    <lineage>
        <taxon>Eukaryota</taxon>
        <taxon>Fungi</taxon>
        <taxon>Dikarya</taxon>
        <taxon>Ascomycota</taxon>
        <taxon>Pezizomycotina</taxon>
        <taxon>Leotiomycetes</taxon>
        <taxon>Leotiomycetes incertae sedis</taxon>
        <taxon>Scytalidium</taxon>
    </lineage>
</organism>
<feature type="region of interest" description="Disordered" evidence="1">
    <location>
        <begin position="1"/>
        <end position="30"/>
    </location>
</feature>
<feature type="non-terminal residue" evidence="2">
    <location>
        <position position="110"/>
    </location>
</feature>
<proteinExistence type="predicted"/>
<accession>A0A3E2GVI8</accession>
<evidence type="ECO:0000313" key="3">
    <source>
        <dbReference type="Proteomes" id="UP000258309"/>
    </source>
</evidence>
<gene>
    <name evidence="2" type="ORF">B7463_g11223</name>
</gene>
<feature type="compositionally biased region" description="Polar residues" evidence="1">
    <location>
        <begin position="1"/>
        <end position="14"/>
    </location>
</feature>
<feature type="non-terminal residue" evidence="2">
    <location>
        <position position="1"/>
    </location>
</feature>
<evidence type="ECO:0000256" key="1">
    <source>
        <dbReference type="SAM" id="MobiDB-lite"/>
    </source>
</evidence>
<comment type="caution">
    <text evidence="2">The sequence shown here is derived from an EMBL/GenBank/DDBJ whole genome shotgun (WGS) entry which is preliminary data.</text>
</comment>
<dbReference type="AlphaFoldDB" id="A0A3E2GVI8"/>
<name>A0A3E2GVI8_SCYLI</name>
<keyword evidence="3" id="KW-1185">Reference proteome</keyword>
<evidence type="ECO:0000313" key="2">
    <source>
        <dbReference type="EMBL" id="RFU25110.1"/>
    </source>
</evidence>